<accession>A0ABS7PHJ4</accession>
<dbReference type="EMBL" id="JAINVV010000001">
    <property type="protein sequence ID" value="MBY8820765.1"/>
    <property type="molecule type" value="Genomic_DNA"/>
</dbReference>
<dbReference type="Pfam" id="PF00440">
    <property type="entry name" value="TetR_N"/>
    <property type="match status" value="1"/>
</dbReference>
<keyword evidence="1" id="KW-0805">Transcription regulation</keyword>
<dbReference type="InterPro" id="IPR001647">
    <property type="entry name" value="HTH_TetR"/>
</dbReference>
<keyword evidence="3" id="KW-0804">Transcription</keyword>
<dbReference type="Gene3D" id="1.10.357.10">
    <property type="entry name" value="Tetracycline Repressor, domain 2"/>
    <property type="match status" value="1"/>
</dbReference>
<dbReference type="SUPFAM" id="SSF46689">
    <property type="entry name" value="Homeodomain-like"/>
    <property type="match status" value="1"/>
</dbReference>
<dbReference type="PROSITE" id="PS50977">
    <property type="entry name" value="HTH_TETR_2"/>
    <property type="match status" value="1"/>
</dbReference>
<comment type="caution">
    <text evidence="6">The sequence shown here is derived from an EMBL/GenBank/DDBJ whole genome shotgun (WGS) entry which is preliminary data.</text>
</comment>
<dbReference type="PANTHER" id="PTHR30055">
    <property type="entry name" value="HTH-TYPE TRANSCRIPTIONAL REGULATOR RUTR"/>
    <property type="match status" value="1"/>
</dbReference>
<evidence type="ECO:0000256" key="1">
    <source>
        <dbReference type="ARBA" id="ARBA00023015"/>
    </source>
</evidence>
<reference evidence="6 7" key="1">
    <citation type="submission" date="2021-08" db="EMBL/GenBank/DDBJ databases">
        <authorList>
            <person name="Tuo L."/>
        </authorList>
    </citation>
    <scope>NUCLEOTIDE SEQUENCE [LARGE SCALE GENOMIC DNA]</scope>
    <source>
        <strain evidence="6 7">JCM 31229</strain>
    </source>
</reference>
<evidence type="ECO:0000256" key="4">
    <source>
        <dbReference type="PROSITE-ProRule" id="PRU00335"/>
    </source>
</evidence>
<keyword evidence="2 4" id="KW-0238">DNA-binding</keyword>
<protein>
    <submittedName>
        <fullName evidence="6">TetR/AcrR family transcriptional regulator</fullName>
    </submittedName>
</protein>
<organism evidence="6 7">
    <name type="scientific">Sphingomonas colocasiae</name>
    <dbReference type="NCBI Taxonomy" id="1848973"/>
    <lineage>
        <taxon>Bacteria</taxon>
        <taxon>Pseudomonadati</taxon>
        <taxon>Pseudomonadota</taxon>
        <taxon>Alphaproteobacteria</taxon>
        <taxon>Sphingomonadales</taxon>
        <taxon>Sphingomonadaceae</taxon>
        <taxon>Sphingomonas</taxon>
    </lineage>
</organism>
<gene>
    <name evidence="6" type="ORF">K7G82_00580</name>
</gene>
<dbReference type="Proteomes" id="UP000706039">
    <property type="component" value="Unassembled WGS sequence"/>
</dbReference>
<name>A0ABS7PHJ4_9SPHN</name>
<evidence type="ECO:0000256" key="3">
    <source>
        <dbReference type="ARBA" id="ARBA00023163"/>
    </source>
</evidence>
<evidence type="ECO:0000256" key="2">
    <source>
        <dbReference type="ARBA" id="ARBA00023125"/>
    </source>
</evidence>
<evidence type="ECO:0000259" key="5">
    <source>
        <dbReference type="PROSITE" id="PS50977"/>
    </source>
</evidence>
<proteinExistence type="predicted"/>
<feature type="DNA-binding region" description="H-T-H motif" evidence="4">
    <location>
        <begin position="58"/>
        <end position="77"/>
    </location>
</feature>
<keyword evidence="7" id="KW-1185">Reference proteome</keyword>
<dbReference type="RefSeq" id="WP_222987879.1">
    <property type="nucleotide sequence ID" value="NZ_JAINVV010000001.1"/>
</dbReference>
<dbReference type="InterPro" id="IPR050109">
    <property type="entry name" value="HTH-type_TetR-like_transc_reg"/>
</dbReference>
<dbReference type="PANTHER" id="PTHR30055:SF234">
    <property type="entry name" value="HTH-TYPE TRANSCRIPTIONAL REGULATOR BETI"/>
    <property type="match status" value="1"/>
</dbReference>
<dbReference type="InterPro" id="IPR009057">
    <property type="entry name" value="Homeodomain-like_sf"/>
</dbReference>
<sequence>MTNGAGDPPAEIELIAPDDACREILRPRPVDRRVRKTIAALHEAVLDLLPEKPFELITVQDIAARADVSRAAFYAHFADKFALMEHIVSDVFERSLESCMGSAPLDTETSIRRVFEATCLYLSTIFSQCRHARRMLDPLIQARVSERIQRELGGVLATAADAGEGAAANVELTATVLGWSIYGAALGWANGARDIDAAQYVEQTFRITCSGYLGWRADNG</sequence>
<feature type="domain" description="HTH tetR-type" evidence="5">
    <location>
        <begin position="35"/>
        <end position="95"/>
    </location>
</feature>
<evidence type="ECO:0000313" key="6">
    <source>
        <dbReference type="EMBL" id="MBY8820765.1"/>
    </source>
</evidence>
<evidence type="ECO:0000313" key="7">
    <source>
        <dbReference type="Proteomes" id="UP000706039"/>
    </source>
</evidence>